<dbReference type="EC" id="3.1.3.-" evidence="1"/>
<feature type="binding site" evidence="4">
    <location>
        <position position="25"/>
    </location>
    <ligand>
        <name>Mg(2+)</name>
        <dbReference type="ChEBI" id="CHEBI:18420"/>
    </ligand>
</feature>
<keyword evidence="6" id="KW-1185">Reference proteome</keyword>
<dbReference type="InterPro" id="IPR036412">
    <property type="entry name" value="HAD-like_sf"/>
</dbReference>
<organism evidence="5 6">
    <name type="scientific">Pelosinus propionicus DSM 13327</name>
    <dbReference type="NCBI Taxonomy" id="1123291"/>
    <lineage>
        <taxon>Bacteria</taxon>
        <taxon>Bacillati</taxon>
        <taxon>Bacillota</taxon>
        <taxon>Negativicutes</taxon>
        <taxon>Selenomonadales</taxon>
        <taxon>Sporomusaceae</taxon>
        <taxon>Pelosinus</taxon>
    </lineage>
</organism>
<comment type="function">
    <text evidence="1">Catalyzes the dephosphorylation of 2-6 carbon acid sugars in vitro.</text>
</comment>
<dbReference type="InterPro" id="IPR006357">
    <property type="entry name" value="HAD-SF_hydro_IIA"/>
</dbReference>
<dbReference type="Proteomes" id="UP000199520">
    <property type="component" value="Unassembled WGS sequence"/>
</dbReference>
<feature type="binding site" evidence="4">
    <location>
        <position position="219"/>
    </location>
    <ligand>
        <name>Mg(2+)</name>
        <dbReference type="ChEBI" id="CHEBI:18420"/>
    </ligand>
</feature>
<keyword evidence="5" id="KW-0378">Hydrolase</keyword>
<evidence type="ECO:0000256" key="4">
    <source>
        <dbReference type="PIRSR" id="PIRSR000915-3"/>
    </source>
</evidence>
<dbReference type="InterPro" id="IPR023214">
    <property type="entry name" value="HAD_sf"/>
</dbReference>
<dbReference type="GO" id="GO:0046872">
    <property type="term" value="F:metal ion binding"/>
    <property type="evidence" value="ECO:0007669"/>
    <property type="project" value="UniProtKB-KW"/>
</dbReference>
<dbReference type="GO" id="GO:0016791">
    <property type="term" value="F:phosphatase activity"/>
    <property type="evidence" value="ECO:0007669"/>
    <property type="project" value="TreeGrafter"/>
</dbReference>
<dbReference type="PANTHER" id="PTHR19288:SF46">
    <property type="entry name" value="HALOACID DEHALOGENASE-LIKE HYDROLASE DOMAIN-CONTAINING PROTEIN 2"/>
    <property type="match status" value="1"/>
</dbReference>
<dbReference type="STRING" id="1123291.SAMN04490355_10063"/>
<keyword evidence="1 4" id="KW-0479">Metal-binding</keyword>
<dbReference type="PIRSF" id="PIRSF000915">
    <property type="entry name" value="PGP-type_phosphatase"/>
    <property type="match status" value="1"/>
</dbReference>
<feature type="active site" description="Nucleophile" evidence="2">
    <location>
        <position position="23"/>
    </location>
</feature>
<gene>
    <name evidence="5" type="ORF">SAMN04490355_10063</name>
</gene>
<reference evidence="6" key="1">
    <citation type="submission" date="2016-10" db="EMBL/GenBank/DDBJ databases">
        <authorList>
            <person name="Varghese N."/>
            <person name="Submissions S."/>
        </authorList>
    </citation>
    <scope>NUCLEOTIDE SEQUENCE [LARGE SCALE GENOMIC DNA]</scope>
    <source>
        <strain evidence="6">DSM 13327</strain>
    </source>
</reference>
<dbReference type="SUPFAM" id="SSF56784">
    <property type="entry name" value="HAD-like"/>
    <property type="match status" value="1"/>
</dbReference>
<dbReference type="GO" id="GO:0005737">
    <property type="term" value="C:cytoplasm"/>
    <property type="evidence" value="ECO:0007669"/>
    <property type="project" value="TreeGrafter"/>
</dbReference>
<evidence type="ECO:0000313" key="5">
    <source>
        <dbReference type="EMBL" id="SFL47816.1"/>
    </source>
</evidence>
<dbReference type="RefSeq" id="WP_090933246.1">
    <property type="nucleotide sequence ID" value="NZ_FOTS01000006.1"/>
</dbReference>
<comment type="similarity">
    <text evidence="1">Belongs to the HAD-like hydrolase superfamily. NagD family.</text>
</comment>
<name>A0A1I4I246_9FIRM</name>
<dbReference type="Gene3D" id="3.40.50.1000">
    <property type="entry name" value="HAD superfamily/HAD-like"/>
    <property type="match status" value="2"/>
</dbReference>
<dbReference type="AlphaFoldDB" id="A0A1I4I246"/>
<evidence type="ECO:0000313" key="6">
    <source>
        <dbReference type="Proteomes" id="UP000199520"/>
    </source>
</evidence>
<protein>
    <recommendedName>
        <fullName evidence="1">Acid sugar phosphatase</fullName>
        <ecNumber evidence="1">3.1.3.-</ecNumber>
    </recommendedName>
</protein>
<dbReference type="Pfam" id="PF13344">
    <property type="entry name" value="Hydrolase_6"/>
    <property type="match status" value="1"/>
</dbReference>
<dbReference type="NCBIfam" id="TIGR01460">
    <property type="entry name" value="HAD-SF-IIA"/>
    <property type="match status" value="1"/>
</dbReference>
<feature type="active site" description="Nucleophile" evidence="2">
    <location>
        <position position="25"/>
    </location>
</feature>
<keyword evidence="1 4" id="KW-0460">Magnesium</keyword>
<feature type="binding site" evidence="4">
    <location>
        <position position="23"/>
    </location>
    <ligand>
        <name>Mg(2+)</name>
        <dbReference type="ChEBI" id="CHEBI:18420"/>
    </ligand>
</feature>
<dbReference type="Pfam" id="PF13242">
    <property type="entry name" value="Hydrolase_like"/>
    <property type="match status" value="1"/>
</dbReference>
<proteinExistence type="inferred from homology"/>
<comment type="cofactor">
    <cofactor evidence="4">
        <name>Mg(2+)</name>
        <dbReference type="ChEBI" id="CHEBI:18420"/>
    </cofactor>
    <text evidence="4">Divalent metal ions. Mg(2+) is the most effective.</text>
</comment>
<evidence type="ECO:0000256" key="3">
    <source>
        <dbReference type="PIRSR" id="PIRSR000915-2"/>
    </source>
</evidence>
<sequence>MEPVINTTQQQEILRKIKCFVMDLDGTVYLGKRILDGAIDFLHTLEKNKIKFKFFTNNSSKNTKVYVDRIRNMGYYVEEDMMLISNHVIINYLKKHAADQTVFVLGNEYLQNDFKEAGILLVDENPDIVVVGFDTSLAYDNLTKACTFIRNGARFLAVNPDFNCPIEGGYIPDCGAICALITASTGAKPEYFGKPTAHTLQYILENTGCQEDEIAIVGDRLYTDIALGKGNNVTTILVLSGESQLVDIPESEVKPTLVFPSLKQVKEALEETC</sequence>
<dbReference type="EMBL" id="FOTS01000006">
    <property type="protein sequence ID" value="SFL47816.1"/>
    <property type="molecule type" value="Genomic_DNA"/>
</dbReference>
<accession>A0A1I4I246</accession>
<feature type="binding site" evidence="3">
    <location>
        <position position="194"/>
    </location>
    <ligand>
        <name>substrate</name>
    </ligand>
</feature>
<dbReference type="OrthoDB" id="9810449at2"/>
<dbReference type="PANTHER" id="PTHR19288">
    <property type="entry name" value="4-NITROPHENYLPHOSPHATASE-RELATED"/>
    <property type="match status" value="1"/>
</dbReference>
<evidence type="ECO:0000256" key="1">
    <source>
        <dbReference type="PIRNR" id="PIRNR000915"/>
    </source>
</evidence>
<evidence type="ECO:0000256" key="2">
    <source>
        <dbReference type="PIRSR" id="PIRSR000915-1"/>
    </source>
</evidence>